<organism evidence="2 3">
    <name type="scientific">Microbacterium testaceum</name>
    <name type="common">Aureobacterium testaceum</name>
    <name type="synonym">Brevibacterium testaceum</name>
    <dbReference type="NCBI Taxonomy" id="2033"/>
    <lineage>
        <taxon>Bacteria</taxon>
        <taxon>Bacillati</taxon>
        <taxon>Actinomycetota</taxon>
        <taxon>Actinomycetes</taxon>
        <taxon>Micrococcales</taxon>
        <taxon>Microbacteriaceae</taxon>
        <taxon>Microbacterium</taxon>
    </lineage>
</organism>
<reference evidence="2 3" key="1">
    <citation type="submission" date="2018-04" db="EMBL/GenBank/DDBJ databases">
        <authorList>
            <person name="Go L.Y."/>
            <person name="Mitchell J.A."/>
        </authorList>
    </citation>
    <scope>NUCLEOTIDE SEQUENCE [LARGE SCALE GENOMIC DNA]</scope>
    <source>
        <strain evidence="2 3">TPD7010</strain>
    </source>
</reference>
<dbReference type="RefSeq" id="WP_116537408.1">
    <property type="nucleotide sequence ID" value="NZ_QDFT01000015.1"/>
</dbReference>
<proteinExistence type="predicted"/>
<comment type="caution">
    <text evidence="2">The sequence shown here is derived from an EMBL/GenBank/DDBJ whole genome shotgun (WGS) entry which is preliminary data.</text>
</comment>
<dbReference type="PANTHER" id="PTHR35525">
    <property type="entry name" value="BLL6575 PROTEIN"/>
    <property type="match status" value="1"/>
</dbReference>
<gene>
    <name evidence="2" type="ORF">DC432_08020</name>
</gene>
<dbReference type="InterPro" id="IPR010852">
    <property type="entry name" value="ABATE"/>
</dbReference>
<accession>A0A2T7WL43</accession>
<dbReference type="InterPro" id="IPR021005">
    <property type="entry name" value="Znf_CGNR"/>
</dbReference>
<dbReference type="EMBL" id="QDFT01000015">
    <property type="protein sequence ID" value="PVE73744.1"/>
    <property type="molecule type" value="Genomic_DNA"/>
</dbReference>
<evidence type="ECO:0000313" key="2">
    <source>
        <dbReference type="EMBL" id="PVE73744.1"/>
    </source>
</evidence>
<dbReference type="SUPFAM" id="SSF160904">
    <property type="entry name" value="Jann2411-like"/>
    <property type="match status" value="1"/>
</dbReference>
<dbReference type="Proteomes" id="UP000244649">
    <property type="component" value="Unassembled WGS sequence"/>
</dbReference>
<evidence type="ECO:0000259" key="1">
    <source>
        <dbReference type="Pfam" id="PF11706"/>
    </source>
</evidence>
<protein>
    <submittedName>
        <fullName evidence="2">RNA-binding protein</fullName>
    </submittedName>
</protein>
<evidence type="ECO:0000313" key="3">
    <source>
        <dbReference type="Proteomes" id="UP000244649"/>
    </source>
</evidence>
<dbReference type="PANTHER" id="PTHR35525:SF3">
    <property type="entry name" value="BLL6575 PROTEIN"/>
    <property type="match status" value="1"/>
</dbReference>
<dbReference type="Pfam" id="PF07336">
    <property type="entry name" value="ABATE"/>
    <property type="match status" value="1"/>
</dbReference>
<dbReference type="AlphaFoldDB" id="A0A2T7WL43"/>
<feature type="domain" description="Zinc finger CGNR" evidence="1">
    <location>
        <begin position="138"/>
        <end position="181"/>
    </location>
</feature>
<name>A0A2T7WL43_MICTE</name>
<dbReference type="Pfam" id="PF11706">
    <property type="entry name" value="zf-CGNR"/>
    <property type="match status" value="1"/>
</dbReference>
<sequence>MVFIRDTELVLRATVELVNTLPHTEASGVDSLTTMAELDDFAERHTYTGSRVRDDRELAAVRGIRPRIQRLWNVDRDAAVPLVNAMLRDGRALPQLVRHDEFDWHIHASEASDHLAQRMLVETAMAFVDVIRADEYGRIRVCDADDCDGVYVDFSKNGSKRYCDSGNCGNRMNVNAYRRRKAETPA</sequence>
<dbReference type="InterPro" id="IPR023286">
    <property type="entry name" value="ABATE_dom_sf"/>
</dbReference>
<dbReference type="Gene3D" id="1.10.3300.10">
    <property type="entry name" value="Jann2411-like domain"/>
    <property type="match status" value="1"/>
</dbReference>